<dbReference type="EMBL" id="SPQA01000004">
    <property type="protein sequence ID" value="TFU31506.1"/>
    <property type="molecule type" value="Genomic_DNA"/>
</dbReference>
<dbReference type="EMBL" id="UHEN01000001">
    <property type="protein sequence ID" value="SUN07189.1"/>
    <property type="molecule type" value="Genomic_DNA"/>
</dbReference>
<reference evidence="4 7" key="4">
    <citation type="submission" date="2019-03" db="EMBL/GenBank/DDBJ databases">
        <title>Diversity of the mouse oral microbiome.</title>
        <authorList>
            <person name="Joseph S."/>
            <person name="Aduse-Opoku J."/>
            <person name="Curtis M."/>
            <person name="Wade W."/>
            <person name="Hashim A."/>
        </authorList>
    </citation>
    <scope>NUCLEOTIDE SEQUENCE [LARGE SCALE GENOMIC DNA]</scope>
    <source>
        <strain evidence="4 7">HT4</strain>
    </source>
</reference>
<organism evidence="2 5">
    <name type="scientific">Streptococcus acidominimus</name>
    <dbReference type="NCBI Taxonomy" id="1326"/>
    <lineage>
        <taxon>Bacteria</taxon>
        <taxon>Bacillati</taxon>
        <taxon>Bacillota</taxon>
        <taxon>Bacilli</taxon>
        <taxon>Lactobacillales</taxon>
        <taxon>Streptococcaceae</taxon>
        <taxon>Streptococcus</taxon>
    </lineage>
</organism>
<dbReference type="InterPro" id="IPR046947">
    <property type="entry name" value="LytR-like"/>
</dbReference>
<dbReference type="PANTHER" id="PTHR37299:SF1">
    <property type="entry name" value="STAGE 0 SPORULATION PROTEIN A HOMOLOG"/>
    <property type="match status" value="1"/>
</dbReference>
<dbReference type="PANTHER" id="PTHR37299">
    <property type="entry name" value="TRANSCRIPTIONAL REGULATOR-RELATED"/>
    <property type="match status" value="1"/>
</dbReference>
<dbReference type="Gene3D" id="2.40.50.1020">
    <property type="entry name" value="LytTr DNA-binding domain"/>
    <property type="match status" value="1"/>
</dbReference>
<evidence type="ECO:0000313" key="5">
    <source>
        <dbReference type="Proteomes" id="UP000186437"/>
    </source>
</evidence>
<gene>
    <name evidence="3" type="primary">spiR1</name>
    <name evidence="2" type="ORF">BU200_08815</name>
    <name evidence="4" type="ORF">E4U01_01865</name>
    <name evidence="3" type="ORF">NCTC12957_01049</name>
</gene>
<evidence type="ECO:0000313" key="4">
    <source>
        <dbReference type="EMBL" id="TFU31506.1"/>
    </source>
</evidence>
<dbReference type="Proteomes" id="UP000297747">
    <property type="component" value="Unassembled WGS sequence"/>
</dbReference>
<proteinExistence type="predicted"/>
<feature type="domain" description="HTH LytTR-type" evidence="1">
    <location>
        <begin position="5"/>
        <end position="109"/>
    </location>
</feature>
<dbReference type="InterPro" id="IPR007492">
    <property type="entry name" value="LytTR_DNA-bd_dom"/>
</dbReference>
<accession>A0A1Q8EBJ6</accession>
<dbReference type="RefSeq" id="WP_075099799.1">
    <property type="nucleotide sequence ID" value="NZ_CAKOCW010000001.1"/>
</dbReference>
<keyword evidence="5" id="KW-1185">Reference proteome</keyword>
<dbReference type="PROSITE" id="PS50930">
    <property type="entry name" value="HTH_LYTTR"/>
    <property type="match status" value="1"/>
</dbReference>
<dbReference type="GO" id="GO:0000156">
    <property type="term" value="F:phosphorelay response regulator activity"/>
    <property type="evidence" value="ECO:0007669"/>
    <property type="project" value="InterPro"/>
</dbReference>
<dbReference type="SMART" id="SM00850">
    <property type="entry name" value="LytTR"/>
    <property type="match status" value="1"/>
</dbReference>
<evidence type="ECO:0000313" key="2">
    <source>
        <dbReference type="EMBL" id="OLF49160.1"/>
    </source>
</evidence>
<evidence type="ECO:0000313" key="3">
    <source>
        <dbReference type="EMBL" id="SUN07189.1"/>
    </source>
</evidence>
<dbReference type="OrthoDB" id="9809318at2"/>
<dbReference type="GO" id="GO:0003677">
    <property type="term" value="F:DNA binding"/>
    <property type="evidence" value="ECO:0007669"/>
    <property type="project" value="InterPro"/>
</dbReference>
<reference evidence="2" key="1">
    <citation type="submission" date="2016-12" db="EMBL/GenBank/DDBJ databases">
        <authorList>
            <person name="Song W.-J."/>
            <person name="Kurnit D.M."/>
        </authorList>
    </citation>
    <scope>NUCLEOTIDE SEQUENCE [LARGE SCALE GENOMIC DNA]</scope>
    <source>
        <strain evidence="2">ATCC 51725</strain>
    </source>
</reference>
<dbReference type="Pfam" id="PF04397">
    <property type="entry name" value="LytTR"/>
    <property type="match status" value="1"/>
</dbReference>
<evidence type="ECO:0000313" key="7">
    <source>
        <dbReference type="Proteomes" id="UP000297747"/>
    </source>
</evidence>
<dbReference type="Proteomes" id="UP000255213">
    <property type="component" value="Unassembled WGS sequence"/>
</dbReference>
<name>A0A1Q8EBJ6_STRAI</name>
<reference evidence="5" key="2">
    <citation type="submission" date="2016-12" db="EMBL/GenBank/DDBJ databases">
        <authorList>
            <person name="Gulvik C.A."/>
        </authorList>
    </citation>
    <scope>NUCLEOTIDE SEQUENCE [LARGE SCALE GENOMIC DNA]</scope>
    <source>
        <strain evidence="5">ATCC 51725</strain>
    </source>
</reference>
<reference evidence="3 6" key="3">
    <citation type="submission" date="2018-06" db="EMBL/GenBank/DDBJ databases">
        <authorList>
            <consortium name="Pathogen Informatics"/>
            <person name="Doyle S."/>
        </authorList>
    </citation>
    <scope>NUCLEOTIDE SEQUENCE [LARGE SCALE GENOMIC DNA]</scope>
    <source>
        <strain evidence="3 6">NCTC12957</strain>
    </source>
</reference>
<evidence type="ECO:0000313" key="6">
    <source>
        <dbReference type="Proteomes" id="UP000255213"/>
    </source>
</evidence>
<protein>
    <submittedName>
        <fullName evidence="4">LytTR family transcriptional regulator</fullName>
    </submittedName>
    <submittedName>
        <fullName evidence="3">Regulatory protein, single domain response regulator</fullName>
    </submittedName>
</protein>
<dbReference type="AlphaFoldDB" id="A0A1Q8EBJ6"/>
<sequence>MKFMIIRTKQHTSKIQLCDIYYVKSHPTKPHYVEVVTEKKTYDVLEKLQNIERKYPDCFMRCHRNCLVNPSNITEIHVQDRKIILGDKGEHHVHFARRRYQDLVAHWLNKGEIEDGTICIGR</sequence>
<evidence type="ECO:0000259" key="1">
    <source>
        <dbReference type="PROSITE" id="PS50930"/>
    </source>
</evidence>
<dbReference type="EMBL" id="MSJL01000048">
    <property type="protein sequence ID" value="OLF49160.1"/>
    <property type="molecule type" value="Genomic_DNA"/>
</dbReference>
<dbReference type="Proteomes" id="UP000186437">
    <property type="component" value="Unassembled WGS sequence"/>
</dbReference>